<dbReference type="NCBIfam" id="NF004531">
    <property type="entry name" value="PRK05878.1"/>
    <property type="match status" value="1"/>
</dbReference>
<dbReference type="Gene3D" id="3.30.1490.20">
    <property type="entry name" value="ATP-grasp fold, A domain"/>
    <property type="match status" value="1"/>
</dbReference>
<feature type="binding site" evidence="13">
    <location>
        <position position="788"/>
    </location>
    <ligand>
        <name>substrate</name>
    </ligand>
</feature>
<evidence type="ECO:0000256" key="7">
    <source>
        <dbReference type="ARBA" id="ARBA00022741"/>
    </source>
</evidence>
<feature type="binding site" evidence="14">
    <location>
        <position position="788"/>
    </location>
    <ligand>
        <name>Mg(2+)</name>
        <dbReference type="ChEBI" id="CHEBI:18420"/>
    </ligand>
</feature>
<dbReference type="Gene3D" id="1.20.80.30">
    <property type="match status" value="1"/>
</dbReference>
<feature type="binding site" evidence="14">
    <location>
        <position position="812"/>
    </location>
    <ligand>
        <name>Mg(2+)</name>
        <dbReference type="ChEBI" id="CHEBI:18420"/>
    </ligand>
</feature>
<dbReference type="InterPro" id="IPR010121">
    <property type="entry name" value="Pyruvate_phosphate_dikinase"/>
</dbReference>
<evidence type="ECO:0000256" key="8">
    <source>
        <dbReference type="ARBA" id="ARBA00022777"/>
    </source>
</evidence>
<dbReference type="Gene3D" id="1.10.189.10">
    <property type="entry name" value="Pyruvate Phosphate Dikinase, domain 2"/>
    <property type="match status" value="1"/>
</dbReference>
<dbReference type="GO" id="GO:0005524">
    <property type="term" value="F:ATP binding"/>
    <property type="evidence" value="ECO:0007669"/>
    <property type="project" value="UniProtKB-UniRule"/>
</dbReference>
<evidence type="ECO:0000256" key="4">
    <source>
        <dbReference type="ARBA" id="ARBA00020138"/>
    </source>
</evidence>
<feature type="domain" description="PEP-utilising enzyme C-terminal" evidence="17">
    <location>
        <begin position="565"/>
        <end position="913"/>
    </location>
</feature>
<name>A0AB38A4H1_9ACTN</name>
<sequence length="925" mass="100533">MADTKHVYRFGKNAEGVDVTEAAGKTVDEAKYIVGGKGANLAEMARIGLPVPPGFSITCQTCVAYSSAGNTWTDQAVLDEIDAAREDLEQRMGKKLGDPKDPLLVSVRSGAPFSMPGMMDTVLNLGLNDVSVNGLIAQTENPRFGWDSYRRFIQMFSNVVMGVDADLFENAITSRKLAKGVKSDTDLTADDLKDLAGQFKEIFSKHVDAKEHPEVVDASGKVSFPQDPQLQLKLAIEAVFGSWMNSRAILYRKQNKISDDLGTAVNVQVMVFGNKGETSATGVAFTRNPADGTNERYGDFLVNAQGEDVVAGIRNTEPIDDLIKMPAFKQSGEELFHIFEVLEDHYRDMMDIEFTIEQGKLWMLQTRIGKRTALSALKVAIDMQREGRISKEEAVLRVNPSQLDQLLHPQLDPSAKVEVLATGLNASPGAAVGEVVFSSDDAVAFAEQNRPCILVRWETNPDDLKGMVAAEGILTSHGGKTSHAAVIARGMGSPCVCGVEALKIDATRKEARVSGTNVVLHEGDVISIDGTTGRVVLGSVALVRPDLSGDLEVILEWADEIRLDASRGRNIGVRANADNPDDAQLSRDFGAEGIGLCRTEHMFLGERKQIIQSFILAESDGVKEHALGQLLDAQKGDFLGMFEAMNGRTVIVRLLDPPLHEFLDNPRAIAVELAHMEEQGAPKSQIAEKRSLLRRIDAMVEANPMLGLRGCRLGIVYPELIDMQIRAIASATAELKSRGLDPKPEVMVPLISTAEELIQLRAQIEKDIEEVGARYGIDLDIPIGTMIELPRAALEADEIGKYADFFSFGTNDLTQTTFGFSRDDVESAFIPTYLRRKILASNPFETLDSGVNKLVKIALESGRAANPKIVCGVCGETGGDPESIHSYYEDGLDYVSCSPYRVPIARLTAAQAKILANGGAVERDV</sequence>
<dbReference type="PANTHER" id="PTHR22931:SF9">
    <property type="entry name" value="PYRUVATE, PHOSPHATE DIKINASE 1, CHLOROPLASTIC"/>
    <property type="match status" value="1"/>
</dbReference>
<keyword evidence="18" id="KW-0670">Pyruvate</keyword>
<evidence type="ECO:0000256" key="3">
    <source>
        <dbReference type="ARBA" id="ARBA00011994"/>
    </source>
</evidence>
<evidence type="ECO:0000259" key="16">
    <source>
        <dbReference type="Pfam" id="PF01326"/>
    </source>
</evidence>
<accession>A0AB38A4H1</accession>
<comment type="caution">
    <text evidence="18">The sequence shown here is derived from an EMBL/GenBank/DDBJ whole genome shotgun (WGS) entry which is preliminary data.</text>
</comment>
<evidence type="ECO:0000256" key="11">
    <source>
        <dbReference type="PIRNR" id="PIRNR000853"/>
    </source>
</evidence>
<dbReference type="RefSeq" id="WP_002563726.1">
    <property type="nucleotide sequence ID" value="NZ_CALJSN010000005.1"/>
</dbReference>
<dbReference type="InterPro" id="IPR002192">
    <property type="entry name" value="PPDK_AMP/ATP-bd"/>
</dbReference>
<feature type="binding site" evidence="13">
    <location>
        <position position="598"/>
    </location>
    <ligand>
        <name>substrate</name>
    </ligand>
</feature>
<comment type="cofactor">
    <cofactor evidence="1 11 14">
        <name>Mg(2+)</name>
        <dbReference type="ChEBI" id="CHEBI:18420"/>
    </cofactor>
</comment>
<comment type="catalytic activity">
    <reaction evidence="11">
        <text>pyruvate + phosphate + ATP = phosphoenolpyruvate + AMP + diphosphate + H(+)</text>
        <dbReference type="Rhea" id="RHEA:10756"/>
        <dbReference type="ChEBI" id="CHEBI:15361"/>
        <dbReference type="ChEBI" id="CHEBI:15378"/>
        <dbReference type="ChEBI" id="CHEBI:30616"/>
        <dbReference type="ChEBI" id="CHEBI:33019"/>
        <dbReference type="ChEBI" id="CHEBI:43474"/>
        <dbReference type="ChEBI" id="CHEBI:58702"/>
        <dbReference type="ChEBI" id="CHEBI:456215"/>
        <dbReference type="EC" id="2.7.9.1"/>
    </reaction>
</comment>
<dbReference type="EC" id="2.7.9.1" evidence="3 11"/>
<evidence type="ECO:0000256" key="13">
    <source>
        <dbReference type="PIRSR" id="PIRSR000853-2"/>
    </source>
</evidence>
<evidence type="ECO:0000259" key="15">
    <source>
        <dbReference type="Pfam" id="PF00391"/>
    </source>
</evidence>
<dbReference type="Pfam" id="PF00391">
    <property type="entry name" value="PEP-utilizers"/>
    <property type="match status" value="1"/>
</dbReference>
<keyword evidence="9" id="KW-0067">ATP-binding</keyword>
<feature type="binding site" evidence="13">
    <location>
        <position position="812"/>
    </location>
    <ligand>
        <name>substrate</name>
    </ligand>
</feature>
<keyword evidence="5" id="KW-0808">Transferase</keyword>
<feature type="binding site" evidence="13">
    <location>
        <position position="809"/>
    </location>
    <ligand>
        <name>substrate</name>
    </ligand>
</feature>
<dbReference type="EMBL" id="FNSH01000001">
    <property type="protein sequence ID" value="SEB40198.1"/>
    <property type="molecule type" value="Genomic_DNA"/>
</dbReference>
<evidence type="ECO:0000256" key="2">
    <source>
        <dbReference type="ARBA" id="ARBA00007837"/>
    </source>
</evidence>
<evidence type="ECO:0000256" key="5">
    <source>
        <dbReference type="ARBA" id="ARBA00022679"/>
    </source>
</evidence>
<evidence type="ECO:0000256" key="10">
    <source>
        <dbReference type="ARBA" id="ARBA00022842"/>
    </source>
</evidence>
<dbReference type="InterPro" id="IPR018274">
    <property type="entry name" value="PEP_util_AS"/>
</dbReference>
<evidence type="ECO:0000256" key="9">
    <source>
        <dbReference type="ARBA" id="ARBA00022840"/>
    </source>
</evidence>
<keyword evidence="7" id="KW-0547">Nucleotide-binding</keyword>
<dbReference type="InterPro" id="IPR008279">
    <property type="entry name" value="PEP-util_enz_mobile_dom"/>
</dbReference>
<dbReference type="InterPro" id="IPR040442">
    <property type="entry name" value="Pyrv_kinase-like_dom_sf"/>
</dbReference>
<evidence type="ECO:0000256" key="12">
    <source>
        <dbReference type="PIRSR" id="PIRSR000853-1"/>
    </source>
</evidence>
<dbReference type="AlphaFoldDB" id="A0AB38A4H1"/>
<reference evidence="18 19" key="1">
    <citation type="submission" date="2016-10" db="EMBL/GenBank/DDBJ databases">
        <authorList>
            <person name="Varghese N."/>
            <person name="Submissions S."/>
        </authorList>
    </citation>
    <scope>NUCLEOTIDE SEQUENCE [LARGE SCALE GENOMIC DNA]</scope>
    <source>
        <strain evidence="18 19">DSM 20586</strain>
    </source>
</reference>
<protein>
    <recommendedName>
        <fullName evidence="4 11">Pyruvate, phosphate dikinase</fullName>
        <ecNumber evidence="3 11">2.7.9.1</ecNumber>
    </recommendedName>
</protein>
<dbReference type="Pfam" id="PF01326">
    <property type="entry name" value="PPDK_N"/>
    <property type="match status" value="3"/>
</dbReference>
<dbReference type="Proteomes" id="UP000183687">
    <property type="component" value="Unassembled WGS sequence"/>
</dbReference>
<feature type="domain" description="Pyruvate phosphate dikinase AMP/ATP-binding" evidence="16">
    <location>
        <begin position="79"/>
        <end position="316"/>
    </location>
</feature>
<feature type="domain" description="PEP-utilising enzyme mobile" evidence="15">
    <location>
        <begin position="450"/>
        <end position="533"/>
    </location>
</feature>
<dbReference type="NCBIfam" id="TIGR01828">
    <property type="entry name" value="pyru_phos_dikin"/>
    <property type="match status" value="1"/>
</dbReference>
<dbReference type="Pfam" id="PF02896">
    <property type="entry name" value="PEP-utilizers_C"/>
    <property type="match status" value="1"/>
</dbReference>
<gene>
    <name evidence="18" type="ORF">SAMN04489746_0088</name>
</gene>
<dbReference type="InterPro" id="IPR023151">
    <property type="entry name" value="PEP_util_CS"/>
</dbReference>
<dbReference type="InterPro" id="IPR036637">
    <property type="entry name" value="Phosphohistidine_dom_sf"/>
</dbReference>
<dbReference type="SUPFAM" id="SSF56059">
    <property type="entry name" value="Glutathione synthetase ATP-binding domain-like"/>
    <property type="match status" value="1"/>
</dbReference>
<feature type="binding site" evidence="13">
    <location>
        <position position="653"/>
    </location>
    <ligand>
        <name>substrate</name>
    </ligand>
</feature>
<evidence type="ECO:0000313" key="18">
    <source>
        <dbReference type="EMBL" id="SEB40198.1"/>
    </source>
</evidence>
<dbReference type="PIRSF" id="PIRSF000853">
    <property type="entry name" value="PPDK"/>
    <property type="match status" value="1"/>
</dbReference>
<evidence type="ECO:0000259" key="17">
    <source>
        <dbReference type="Pfam" id="PF02896"/>
    </source>
</evidence>
<dbReference type="InterPro" id="IPR015813">
    <property type="entry name" value="Pyrv/PenolPyrv_kinase-like_dom"/>
</dbReference>
<dbReference type="GO" id="GO:0046872">
    <property type="term" value="F:metal ion binding"/>
    <property type="evidence" value="ECO:0007669"/>
    <property type="project" value="UniProtKB-UniRule"/>
</dbReference>
<evidence type="ECO:0000256" key="1">
    <source>
        <dbReference type="ARBA" id="ARBA00001946"/>
    </source>
</evidence>
<dbReference type="PROSITE" id="PS00742">
    <property type="entry name" value="PEP_ENZYMES_2"/>
    <property type="match status" value="1"/>
</dbReference>
<proteinExistence type="inferred from homology"/>
<organism evidence="18 19">
    <name type="scientific">Atopobium minutum</name>
    <dbReference type="NCBI Taxonomy" id="1381"/>
    <lineage>
        <taxon>Bacteria</taxon>
        <taxon>Bacillati</taxon>
        <taxon>Actinomycetota</taxon>
        <taxon>Coriobacteriia</taxon>
        <taxon>Coriobacteriales</taxon>
        <taxon>Atopobiaceae</taxon>
        <taxon>Atopobium</taxon>
    </lineage>
</organism>
<feature type="binding site" evidence="13">
    <location>
        <position position="810"/>
    </location>
    <ligand>
        <name>substrate</name>
    </ligand>
</feature>
<feature type="domain" description="Pyruvate phosphate dikinase AMP/ATP-binding" evidence="16">
    <location>
        <begin position="33"/>
        <end position="69"/>
    </location>
</feature>
<dbReference type="PROSITE" id="PS00370">
    <property type="entry name" value="PEP_ENZYMES_PHOS_SITE"/>
    <property type="match status" value="1"/>
</dbReference>
<dbReference type="SUPFAM" id="SSF52009">
    <property type="entry name" value="Phosphohistidine domain"/>
    <property type="match status" value="1"/>
</dbReference>
<evidence type="ECO:0000256" key="6">
    <source>
        <dbReference type="ARBA" id="ARBA00022723"/>
    </source>
</evidence>
<comment type="similarity">
    <text evidence="2 11">Belongs to the PEP-utilizing enzyme family.</text>
</comment>
<evidence type="ECO:0000256" key="14">
    <source>
        <dbReference type="PIRSR" id="PIRSR000853-3"/>
    </source>
</evidence>
<feature type="domain" description="Pyruvate phosphate dikinase AMP/ATP-binding" evidence="16">
    <location>
        <begin position="333"/>
        <end position="385"/>
    </location>
</feature>
<evidence type="ECO:0000313" key="19">
    <source>
        <dbReference type="Proteomes" id="UP000183687"/>
    </source>
</evidence>
<dbReference type="InterPro" id="IPR013815">
    <property type="entry name" value="ATP_grasp_subdomain_1"/>
</dbReference>
<dbReference type="Gene3D" id="3.20.20.60">
    <property type="entry name" value="Phosphoenolpyruvate-binding domains"/>
    <property type="match status" value="1"/>
</dbReference>
<dbReference type="PANTHER" id="PTHR22931">
    <property type="entry name" value="PHOSPHOENOLPYRUVATE DIKINASE-RELATED"/>
    <property type="match status" value="1"/>
</dbReference>
<dbReference type="GO" id="GO:0050242">
    <property type="term" value="F:pyruvate, phosphate dikinase activity"/>
    <property type="evidence" value="ECO:0007669"/>
    <property type="project" value="UniProtKB-UniRule"/>
</dbReference>
<keyword evidence="8" id="KW-0418">Kinase</keyword>
<dbReference type="Gene3D" id="3.30.470.20">
    <property type="entry name" value="ATP-grasp fold, B domain"/>
    <property type="match status" value="1"/>
</dbReference>
<dbReference type="Gene3D" id="3.50.30.10">
    <property type="entry name" value="Phosphohistidine domain"/>
    <property type="match status" value="1"/>
</dbReference>
<feature type="active site" description="Proton donor" evidence="12">
    <location>
        <position position="874"/>
    </location>
</feature>
<dbReference type="SUPFAM" id="SSF51621">
    <property type="entry name" value="Phosphoenolpyruvate/pyruvate domain"/>
    <property type="match status" value="1"/>
</dbReference>
<keyword evidence="10 14" id="KW-0460">Magnesium</keyword>
<feature type="active site" description="Tele-phosphohistidine intermediate" evidence="12">
    <location>
        <position position="483"/>
    </location>
</feature>
<keyword evidence="6 14" id="KW-0479">Metal-binding</keyword>
<dbReference type="GO" id="GO:0016301">
    <property type="term" value="F:kinase activity"/>
    <property type="evidence" value="ECO:0007669"/>
    <property type="project" value="UniProtKB-UniRule"/>
</dbReference>
<feature type="binding site" evidence="13">
    <location>
        <position position="811"/>
    </location>
    <ligand>
        <name>substrate</name>
    </ligand>
</feature>
<dbReference type="InterPro" id="IPR000121">
    <property type="entry name" value="PEP_util_C"/>
</dbReference>